<dbReference type="AlphaFoldDB" id="A0A2V4BX88"/>
<comment type="caution">
    <text evidence="2">The sequence shown here is derived from an EMBL/GenBank/DDBJ whole genome shotgun (WGS) entry which is preliminary data.</text>
</comment>
<protein>
    <submittedName>
        <fullName evidence="2">General stress protein</fullName>
    </submittedName>
</protein>
<name>A0A2V4BX88_9FLAO</name>
<dbReference type="RefSeq" id="WP_110348683.1">
    <property type="nucleotide sequence ID" value="NZ_QJHL01000007.1"/>
</dbReference>
<gene>
    <name evidence="2" type="ORF">DMB68_21525</name>
</gene>
<feature type="domain" description="General stress protein FMN-binding split barrel" evidence="1">
    <location>
        <begin position="9"/>
        <end position="157"/>
    </location>
</feature>
<keyword evidence="3" id="KW-1185">Reference proteome</keyword>
<reference evidence="2 3" key="1">
    <citation type="submission" date="2018-05" db="EMBL/GenBank/DDBJ databases">
        <title>Flavobacterium sp. strain IMCC34758, incomplete genome.</title>
        <authorList>
            <person name="Joung Y."/>
        </authorList>
    </citation>
    <scope>NUCLEOTIDE SEQUENCE [LARGE SCALE GENOMIC DNA]</scope>
    <source>
        <strain evidence="2 3">IMCC34758</strain>
    </source>
</reference>
<dbReference type="PANTHER" id="PTHR34818">
    <property type="entry name" value="PROTEIN BLI-3"/>
    <property type="match status" value="1"/>
</dbReference>
<dbReference type="Pfam" id="PF16242">
    <property type="entry name" value="Pyrid_ox_like"/>
    <property type="match status" value="1"/>
</dbReference>
<dbReference type="InterPro" id="IPR012349">
    <property type="entry name" value="Split_barrel_FMN-bd"/>
</dbReference>
<evidence type="ECO:0000313" key="2">
    <source>
        <dbReference type="EMBL" id="PXY43262.1"/>
    </source>
</evidence>
<dbReference type="OrthoDB" id="1432662at2"/>
<accession>A0A2V4BX88</accession>
<organism evidence="2 3">
    <name type="scientific">Flavobacterium hydrophilum</name>
    <dbReference type="NCBI Taxonomy" id="2211445"/>
    <lineage>
        <taxon>Bacteria</taxon>
        <taxon>Pseudomonadati</taxon>
        <taxon>Bacteroidota</taxon>
        <taxon>Flavobacteriia</taxon>
        <taxon>Flavobacteriales</taxon>
        <taxon>Flavobacteriaceae</taxon>
        <taxon>Flavobacterium</taxon>
    </lineage>
</organism>
<proteinExistence type="predicted"/>
<dbReference type="PANTHER" id="PTHR34818:SF1">
    <property type="entry name" value="PROTEIN BLI-3"/>
    <property type="match status" value="1"/>
</dbReference>
<dbReference type="InterPro" id="IPR052917">
    <property type="entry name" value="Stress-Dev_Protein"/>
</dbReference>
<dbReference type="InterPro" id="IPR038725">
    <property type="entry name" value="YdaG_split_barrel_FMN-bd"/>
</dbReference>
<evidence type="ECO:0000259" key="1">
    <source>
        <dbReference type="Pfam" id="PF16242"/>
    </source>
</evidence>
<sequence>MHKDLNNKEAVEKIISLVKEIKTGIFVTELTKTPLQSRPMGIQDIDDDGNLWFISSANSNKNFEILKDNQVQLFFANNSSSQYISIYGTASIYKDQSIIDELWTPVAKAWFEEGKNDPNVTVIKVVPSDAYYWDTKDGKVISLLKMAGSALFGNTADIGVEGKLKL</sequence>
<evidence type="ECO:0000313" key="3">
    <source>
        <dbReference type="Proteomes" id="UP000247681"/>
    </source>
</evidence>
<dbReference type="SUPFAM" id="SSF50475">
    <property type="entry name" value="FMN-binding split barrel"/>
    <property type="match status" value="1"/>
</dbReference>
<dbReference type="EMBL" id="QJHL01000007">
    <property type="protein sequence ID" value="PXY43262.1"/>
    <property type="molecule type" value="Genomic_DNA"/>
</dbReference>
<dbReference type="Gene3D" id="2.30.110.10">
    <property type="entry name" value="Electron Transport, Fmn-binding Protein, Chain A"/>
    <property type="match status" value="1"/>
</dbReference>
<dbReference type="Proteomes" id="UP000247681">
    <property type="component" value="Unassembled WGS sequence"/>
</dbReference>